<dbReference type="Gene3D" id="3.50.50.60">
    <property type="entry name" value="FAD/NAD(P)-binding domain"/>
    <property type="match status" value="1"/>
</dbReference>
<feature type="signal peptide" evidence="1">
    <location>
        <begin position="1"/>
        <end position="22"/>
    </location>
</feature>
<dbReference type="OrthoDB" id="7777654at2759"/>
<evidence type="ECO:0000259" key="2">
    <source>
        <dbReference type="Pfam" id="PF01593"/>
    </source>
</evidence>
<dbReference type="GO" id="GO:0016491">
    <property type="term" value="F:oxidoreductase activity"/>
    <property type="evidence" value="ECO:0007669"/>
    <property type="project" value="InterPro"/>
</dbReference>
<organism evidence="3 4">
    <name type="scientific">Cytospora mali</name>
    <name type="common">Apple Valsa canker fungus</name>
    <name type="synonym">Valsa mali</name>
    <dbReference type="NCBI Taxonomy" id="578113"/>
    <lineage>
        <taxon>Eukaryota</taxon>
        <taxon>Fungi</taxon>
        <taxon>Dikarya</taxon>
        <taxon>Ascomycota</taxon>
        <taxon>Pezizomycotina</taxon>
        <taxon>Sordariomycetes</taxon>
        <taxon>Sordariomycetidae</taxon>
        <taxon>Diaporthales</taxon>
        <taxon>Cytosporaceae</taxon>
        <taxon>Cytospora</taxon>
    </lineage>
</organism>
<reference evidence="4" key="1">
    <citation type="submission" date="2014-12" db="EMBL/GenBank/DDBJ databases">
        <title>Genome Sequence of Valsa Canker Pathogens Uncovers a Specific Adaption of Colonization on Woody Bark.</title>
        <authorList>
            <person name="Yin Z."/>
            <person name="Liu H."/>
            <person name="Gao X."/>
            <person name="Li Z."/>
            <person name="Song N."/>
            <person name="Ke X."/>
            <person name="Dai Q."/>
            <person name="Wu Y."/>
            <person name="Sun Y."/>
            <person name="Xu J.-R."/>
            <person name="Kang Z.K."/>
            <person name="Wang L."/>
            <person name="Huang L."/>
        </authorList>
    </citation>
    <scope>NUCLEOTIDE SEQUENCE [LARGE SCALE GENOMIC DNA]</scope>
    <source>
        <strain evidence="4">SXYL134</strain>
    </source>
</reference>
<accession>A0A194VF88</accession>
<dbReference type="SUPFAM" id="SSF54373">
    <property type="entry name" value="FAD-linked reductases, C-terminal domain"/>
    <property type="match status" value="1"/>
</dbReference>
<feature type="chain" id="PRO_5008266454" evidence="1">
    <location>
        <begin position="23"/>
        <end position="530"/>
    </location>
</feature>
<dbReference type="GO" id="GO:0006598">
    <property type="term" value="P:polyamine catabolic process"/>
    <property type="evidence" value="ECO:0007669"/>
    <property type="project" value="TreeGrafter"/>
</dbReference>
<proteinExistence type="predicted"/>
<dbReference type="AlphaFoldDB" id="A0A194VF88"/>
<sequence>MRSSALLANTLVWTVSSSLVLAAPPSSRRTDNQTTSTCRQTKVAILGAGVAGITAAQALSNASVTDFIIVERNDYIGGRMAHTTFGTKPDGTPYVVELGANWVQGLGAEDPNAPENPIWTFAKKWNITNTYSDYDSVLTYDETGANNYSDLIDEYDDKYNTAAADAGYILTENLQDTTTRAGLSLAGWKPLQDMKKAAVEWWEWDSSAAYSPDKSGFVFGVTGENLTFNQFGEDNNYVFDQRGFNAWLVGEASTFLDLSNDDPRLLLNTTVSSIDYSGSEVTVHLSDGECISAEQAICTFSLGVLQNNVVEFVPQLPRWKREAIEQFQMGTYTKIFYQFNTTFWPEDTQYFLYADPYIRGYYPMWQSLSTDGFLPGSNIIFVTVVDDESYRVEKQSDEQTKAEGLEVLRKMFPDVDVPEPIAFMYPRWTTEPWTHGSYSNWPVGMTLEKHQDMRANVGALWFSGEHNSAQYYGFLHGAWFEGRDVGERVAALLKGNGTSMEAYKVLHGTTNLSEYSAVNGWPVSSFLDYN</sequence>
<dbReference type="Gene3D" id="3.90.660.10">
    <property type="match status" value="1"/>
</dbReference>
<dbReference type="InterPro" id="IPR002937">
    <property type="entry name" value="Amino_oxidase"/>
</dbReference>
<name>A0A194VF88_CYTMA</name>
<dbReference type="SUPFAM" id="SSF51905">
    <property type="entry name" value="FAD/NAD(P)-binding domain"/>
    <property type="match status" value="1"/>
</dbReference>
<evidence type="ECO:0000313" key="4">
    <source>
        <dbReference type="Proteomes" id="UP000078576"/>
    </source>
</evidence>
<dbReference type="InterPro" id="IPR050281">
    <property type="entry name" value="Flavin_monoamine_oxidase"/>
</dbReference>
<dbReference type="PANTHER" id="PTHR10742:SF313">
    <property type="entry name" value="AMINE OXIDASE"/>
    <property type="match status" value="1"/>
</dbReference>
<protein>
    <submittedName>
        <fullName evidence="3">Polyamine oxidase</fullName>
    </submittedName>
</protein>
<dbReference type="Pfam" id="PF01593">
    <property type="entry name" value="Amino_oxidase"/>
    <property type="match status" value="1"/>
</dbReference>
<dbReference type="EMBL" id="KN714818">
    <property type="protein sequence ID" value="KUI62539.1"/>
    <property type="molecule type" value="Genomic_DNA"/>
</dbReference>
<gene>
    <name evidence="3" type="ORF">VP1G_09654</name>
</gene>
<evidence type="ECO:0000313" key="3">
    <source>
        <dbReference type="EMBL" id="KUI62539.1"/>
    </source>
</evidence>
<dbReference type="STRING" id="694573.A0A194VF88"/>
<keyword evidence="1" id="KW-0732">Signal</keyword>
<dbReference type="PANTHER" id="PTHR10742">
    <property type="entry name" value="FLAVIN MONOAMINE OXIDASE"/>
    <property type="match status" value="1"/>
</dbReference>
<dbReference type="InterPro" id="IPR036188">
    <property type="entry name" value="FAD/NAD-bd_sf"/>
</dbReference>
<feature type="domain" description="Amine oxidase" evidence="2">
    <location>
        <begin position="50"/>
        <end position="489"/>
    </location>
</feature>
<keyword evidence="4" id="KW-1185">Reference proteome</keyword>
<evidence type="ECO:0000256" key="1">
    <source>
        <dbReference type="SAM" id="SignalP"/>
    </source>
</evidence>
<dbReference type="Proteomes" id="UP000078576">
    <property type="component" value="Unassembled WGS sequence"/>
</dbReference>